<dbReference type="GeneID" id="26100048"/>
<comment type="function">
    <text evidence="6">Binds double-stranded DNA tightly but without sequence specificity. Involved in DNA compaction.</text>
</comment>
<dbReference type="Proteomes" id="UP000196694">
    <property type="component" value="Unassembled WGS sequence"/>
</dbReference>
<dbReference type="AlphaFoldDB" id="A0A0P0N5G0"/>
<dbReference type="STRING" id="1273541.Pyrde_1708"/>
<sequence>MAAEENVVIVGKKSVTDYVLATILLFNEGYDEVTIRGQGPNVSKAVDVYNALVNRLQDGVELVGVSIDSIQRGRRLVPIIEIRVRRKIV</sequence>
<reference evidence="8 10" key="1">
    <citation type="submission" date="2015-10" db="EMBL/GenBank/DDBJ databases">
        <title>Complete genome sequence of hyperthermophilic archaeon Pyrodictium delaneyi Su06.</title>
        <authorList>
            <person name="Jung J.-H."/>
            <person name="Lin J."/>
            <person name="Holden J.F."/>
            <person name="Park C.-S."/>
        </authorList>
    </citation>
    <scope>NUCLEOTIDE SEQUENCE [LARGE SCALE GENOMIC DNA]</scope>
    <source>
        <strain evidence="8 10">Su06</strain>
    </source>
</reference>
<evidence type="ECO:0000313" key="11">
    <source>
        <dbReference type="Proteomes" id="UP000196694"/>
    </source>
</evidence>
<dbReference type="InterPro" id="IPR002775">
    <property type="entry name" value="DNA/RNA-bd_Alba-like"/>
</dbReference>
<reference evidence="9 11" key="2">
    <citation type="submission" date="2017-05" db="EMBL/GenBank/DDBJ databases">
        <title>The draft genome of the hyperthermophilic archaeon 'Pyrodictium delaneyi strain Hulk', an iron and nitrate reducer, reveals the capacity for sulfate reduction.</title>
        <authorList>
            <person name="Demey L.M."/>
            <person name="Miller C."/>
            <person name="Manzella M."/>
            <person name="Reguera G."/>
            <person name="Kashefi K."/>
        </authorList>
    </citation>
    <scope>NUCLEOTIDE SEQUENCE [LARGE SCALE GENOMIC DNA]</scope>
    <source>
        <strain evidence="9 11">Hulk</strain>
    </source>
</reference>
<gene>
    <name evidence="6" type="primary">albA</name>
    <name evidence="9" type="ORF">Pdsh_04870</name>
    <name evidence="8" type="ORF">Pyrde_1708</name>
</gene>
<evidence type="ECO:0000313" key="10">
    <source>
        <dbReference type="Proteomes" id="UP000058613"/>
    </source>
</evidence>
<dbReference type="RefSeq" id="WP_055409952.1">
    <property type="nucleotide sequence ID" value="NZ_CP013011.1"/>
</dbReference>
<dbReference type="SUPFAM" id="SSF82704">
    <property type="entry name" value="AlbA-like"/>
    <property type="match status" value="1"/>
</dbReference>
<dbReference type="Gene3D" id="3.30.110.20">
    <property type="entry name" value="Alba-like domain"/>
    <property type="match status" value="1"/>
</dbReference>
<keyword evidence="6" id="KW-0007">Acetylation</keyword>
<keyword evidence="11" id="KW-1185">Reference proteome</keyword>
<dbReference type="GO" id="GO:0003690">
    <property type="term" value="F:double-stranded DNA binding"/>
    <property type="evidence" value="ECO:0007669"/>
    <property type="project" value="UniProtKB-UniRule"/>
</dbReference>
<comment type="PTM">
    <text evidence="6">Acetylated. Acetylation at Lys-12 decreases DNA-binding affinity.</text>
</comment>
<organism evidence="8 10">
    <name type="scientific">Pyrodictium delaneyi</name>
    <dbReference type="NCBI Taxonomy" id="1273541"/>
    <lineage>
        <taxon>Archaea</taxon>
        <taxon>Thermoproteota</taxon>
        <taxon>Thermoprotei</taxon>
        <taxon>Desulfurococcales</taxon>
        <taxon>Pyrodictiaceae</taxon>
        <taxon>Pyrodictium</taxon>
    </lineage>
</organism>
<evidence type="ECO:0000256" key="1">
    <source>
        <dbReference type="ARBA" id="ARBA00008018"/>
    </source>
</evidence>
<evidence type="ECO:0000256" key="3">
    <source>
        <dbReference type="ARBA" id="ARBA00022490"/>
    </source>
</evidence>
<dbReference type="HAMAP" id="MF_01122">
    <property type="entry name" value="AlbA"/>
    <property type="match status" value="1"/>
</dbReference>
<evidence type="ECO:0000313" key="8">
    <source>
        <dbReference type="EMBL" id="ALL01751.1"/>
    </source>
</evidence>
<feature type="modified residue" description="N6-acetyllysine" evidence="6">
    <location>
        <position position="12"/>
    </location>
</feature>
<dbReference type="OrthoDB" id="10360at2157"/>
<proteinExistence type="inferred from homology"/>
<comment type="subcellular location">
    <subcellularLocation>
        <location evidence="6">Cytoplasm</location>
    </subcellularLocation>
    <subcellularLocation>
        <location evidence="6">Chromosome</location>
    </subcellularLocation>
</comment>
<keyword evidence="5 6" id="KW-0238">DNA-binding</keyword>
<evidence type="ECO:0000256" key="5">
    <source>
        <dbReference type="ARBA" id="ARBA00023125"/>
    </source>
</evidence>
<dbReference type="KEGG" id="pdl:Pyrde_1708"/>
<dbReference type="GO" id="GO:0005694">
    <property type="term" value="C:chromosome"/>
    <property type="evidence" value="ECO:0007669"/>
    <property type="project" value="UniProtKB-SubCell"/>
</dbReference>
<accession>A0A0P0N5G0</accession>
<feature type="domain" description="DNA/RNA-binding protein Alba-like" evidence="7">
    <location>
        <begin position="6"/>
        <end position="62"/>
    </location>
</feature>
<evidence type="ECO:0000256" key="4">
    <source>
        <dbReference type="ARBA" id="ARBA00023067"/>
    </source>
</evidence>
<dbReference type="Pfam" id="PF01918">
    <property type="entry name" value="Alba"/>
    <property type="match status" value="1"/>
</dbReference>
<comment type="similarity">
    <text evidence="1 6">Belongs to the histone-like Alba family.</text>
</comment>
<dbReference type="Proteomes" id="UP000058613">
    <property type="component" value="Chromosome"/>
</dbReference>
<evidence type="ECO:0000256" key="6">
    <source>
        <dbReference type="HAMAP-Rule" id="MF_01122"/>
    </source>
</evidence>
<dbReference type="InterPro" id="IPR036882">
    <property type="entry name" value="Alba-like_dom_sf"/>
</dbReference>
<name>A0A0P0N5G0_9CREN</name>
<dbReference type="GO" id="GO:0030261">
    <property type="term" value="P:chromosome condensation"/>
    <property type="evidence" value="ECO:0007669"/>
    <property type="project" value="UniProtKB-KW"/>
</dbReference>
<keyword evidence="3 6" id="KW-0963">Cytoplasm</keyword>
<evidence type="ECO:0000313" key="9">
    <source>
        <dbReference type="EMBL" id="OWJ55028.1"/>
    </source>
</evidence>
<dbReference type="InterPro" id="IPR013795">
    <property type="entry name" value="DNA/RNA-bd_Alba"/>
</dbReference>
<evidence type="ECO:0000256" key="2">
    <source>
        <dbReference type="ARBA" id="ARBA00022454"/>
    </source>
</evidence>
<keyword evidence="4 6" id="KW-0226">DNA condensation</keyword>
<evidence type="ECO:0000259" key="7">
    <source>
        <dbReference type="Pfam" id="PF01918"/>
    </source>
</evidence>
<dbReference type="EMBL" id="CP013011">
    <property type="protein sequence ID" value="ALL01751.1"/>
    <property type="molecule type" value="Genomic_DNA"/>
</dbReference>
<dbReference type="GO" id="GO:0005737">
    <property type="term" value="C:cytoplasm"/>
    <property type="evidence" value="ECO:0007669"/>
    <property type="project" value="UniProtKB-SubCell"/>
</dbReference>
<protein>
    <recommendedName>
        <fullName evidence="6">DNA/RNA-binding protein Alba</fullName>
    </recommendedName>
</protein>
<dbReference type="PIRSF" id="PIRSF028732">
    <property type="entry name" value="Alba"/>
    <property type="match status" value="1"/>
</dbReference>
<dbReference type="EMBL" id="NCQP01000002">
    <property type="protein sequence ID" value="OWJ55028.1"/>
    <property type="molecule type" value="Genomic_DNA"/>
</dbReference>
<dbReference type="GO" id="GO:0003723">
    <property type="term" value="F:RNA binding"/>
    <property type="evidence" value="ECO:0007669"/>
    <property type="project" value="InterPro"/>
</dbReference>
<keyword evidence="2 6" id="KW-0158">Chromosome</keyword>